<feature type="domain" description="ZZ-type" evidence="18">
    <location>
        <begin position="1132"/>
        <end position="1186"/>
    </location>
</feature>
<dbReference type="GO" id="GO:0031490">
    <property type="term" value="F:chromatin DNA binding"/>
    <property type="evidence" value="ECO:0007669"/>
    <property type="project" value="TreeGrafter"/>
</dbReference>
<dbReference type="Pfam" id="PF08214">
    <property type="entry name" value="HAT_KAT11"/>
    <property type="match status" value="1"/>
</dbReference>
<dbReference type="PROSITE" id="PS50135">
    <property type="entry name" value="ZF_ZZ_2"/>
    <property type="match status" value="1"/>
</dbReference>
<dbReference type="GO" id="GO:0004402">
    <property type="term" value="F:histone acetyltransferase activity"/>
    <property type="evidence" value="ECO:0007669"/>
    <property type="project" value="InterPro"/>
</dbReference>
<evidence type="ECO:0000259" key="16">
    <source>
        <dbReference type="PROSITE" id="PS50016"/>
    </source>
</evidence>
<organism evidence="20 21">
    <name type="scientific">Linum tenue</name>
    <dbReference type="NCBI Taxonomy" id="586396"/>
    <lineage>
        <taxon>Eukaryota</taxon>
        <taxon>Viridiplantae</taxon>
        <taxon>Streptophyta</taxon>
        <taxon>Embryophyta</taxon>
        <taxon>Tracheophyta</taxon>
        <taxon>Spermatophyta</taxon>
        <taxon>Magnoliopsida</taxon>
        <taxon>eudicotyledons</taxon>
        <taxon>Gunneridae</taxon>
        <taxon>Pentapetalae</taxon>
        <taxon>rosids</taxon>
        <taxon>fabids</taxon>
        <taxon>Malpighiales</taxon>
        <taxon>Linaceae</taxon>
        <taxon>Linum</taxon>
    </lineage>
</organism>
<dbReference type="GO" id="GO:0008270">
    <property type="term" value="F:zinc ion binding"/>
    <property type="evidence" value="ECO:0007669"/>
    <property type="project" value="UniProtKB-KW"/>
</dbReference>
<dbReference type="PROSITE" id="PS01357">
    <property type="entry name" value="ZF_ZZ_1"/>
    <property type="match status" value="1"/>
</dbReference>
<dbReference type="GO" id="GO:0045944">
    <property type="term" value="P:positive regulation of transcription by RNA polymerase II"/>
    <property type="evidence" value="ECO:0007669"/>
    <property type="project" value="TreeGrafter"/>
</dbReference>
<dbReference type="CDD" id="cd15614">
    <property type="entry name" value="PHD_HAC_like"/>
    <property type="match status" value="1"/>
</dbReference>
<keyword evidence="8" id="KW-0805">Transcription regulation</keyword>
<evidence type="ECO:0000256" key="6">
    <source>
        <dbReference type="ARBA" id="ARBA00022833"/>
    </source>
</evidence>
<dbReference type="InterPro" id="IPR019787">
    <property type="entry name" value="Znf_PHD-finger"/>
</dbReference>
<feature type="compositionally biased region" description="Basic and acidic residues" evidence="15">
    <location>
        <begin position="290"/>
        <end position="303"/>
    </location>
</feature>
<dbReference type="PANTHER" id="PTHR13808">
    <property type="entry name" value="CBP/P300-RELATED"/>
    <property type="match status" value="1"/>
</dbReference>
<feature type="domain" description="CBP/p300-type HAT" evidence="19">
    <location>
        <begin position="818"/>
        <end position="1249"/>
    </location>
</feature>
<evidence type="ECO:0000256" key="12">
    <source>
        <dbReference type="ARBA" id="ARBA00023315"/>
    </source>
</evidence>
<feature type="domain" description="PHD-type" evidence="16">
    <location>
        <begin position="727"/>
        <end position="803"/>
    </location>
</feature>
<evidence type="ECO:0000256" key="1">
    <source>
        <dbReference type="ARBA" id="ARBA00004123"/>
    </source>
</evidence>
<dbReference type="EC" id="2.3.1.48" evidence="2"/>
<evidence type="ECO:0000256" key="13">
    <source>
        <dbReference type="ARBA" id="ARBA00048017"/>
    </source>
</evidence>
<evidence type="ECO:0000256" key="4">
    <source>
        <dbReference type="ARBA" id="ARBA00022723"/>
    </source>
</evidence>
<evidence type="ECO:0000313" key="21">
    <source>
        <dbReference type="Proteomes" id="UP001154282"/>
    </source>
</evidence>
<dbReference type="Pfam" id="PF02135">
    <property type="entry name" value="zf-TAZ"/>
    <property type="match status" value="1"/>
</dbReference>
<evidence type="ECO:0000259" key="19">
    <source>
        <dbReference type="PROSITE" id="PS51727"/>
    </source>
</evidence>
<dbReference type="Gene3D" id="1.20.1020.10">
    <property type="entry name" value="TAZ domain"/>
    <property type="match status" value="1"/>
</dbReference>
<protein>
    <recommendedName>
        <fullName evidence="2">histone acetyltransferase</fullName>
        <ecNumber evidence="2">2.3.1.48</ecNumber>
    </recommendedName>
</protein>
<evidence type="ECO:0000256" key="2">
    <source>
        <dbReference type="ARBA" id="ARBA00013184"/>
    </source>
</evidence>
<keyword evidence="7" id="KW-0156">Chromatin regulator</keyword>
<gene>
    <name evidence="20" type="ORF">LITE_LOCUS30772</name>
</gene>
<dbReference type="Gene3D" id="3.30.60.90">
    <property type="match status" value="1"/>
</dbReference>
<comment type="catalytic activity">
    <reaction evidence="13">
        <text>L-lysyl-[protein] + acetyl-CoA = N(6)-acetyl-L-lysyl-[protein] + CoA + H(+)</text>
        <dbReference type="Rhea" id="RHEA:45948"/>
        <dbReference type="Rhea" id="RHEA-COMP:9752"/>
        <dbReference type="Rhea" id="RHEA-COMP:10731"/>
        <dbReference type="ChEBI" id="CHEBI:15378"/>
        <dbReference type="ChEBI" id="CHEBI:29969"/>
        <dbReference type="ChEBI" id="CHEBI:57287"/>
        <dbReference type="ChEBI" id="CHEBI:57288"/>
        <dbReference type="ChEBI" id="CHEBI:61930"/>
        <dbReference type="EC" id="2.3.1.48"/>
    </reaction>
</comment>
<evidence type="ECO:0000256" key="7">
    <source>
        <dbReference type="ARBA" id="ARBA00022853"/>
    </source>
</evidence>
<keyword evidence="3" id="KW-0808">Transferase</keyword>
<dbReference type="PROSITE" id="PS51727">
    <property type="entry name" value="CBP_P300_HAT"/>
    <property type="match status" value="1"/>
</dbReference>
<keyword evidence="11" id="KW-0539">Nucleus</keyword>
<keyword evidence="6" id="KW-0862">Zinc</keyword>
<dbReference type="Pfam" id="PF00628">
    <property type="entry name" value="PHD"/>
    <property type="match status" value="1"/>
</dbReference>
<dbReference type="PROSITE" id="PS50134">
    <property type="entry name" value="ZF_TAZ"/>
    <property type="match status" value="1"/>
</dbReference>
<dbReference type="InterPro" id="IPR043145">
    <property type="entry name" value="Znf_ZZ_sf"/>
</dbReference>
<dbReference type="SMART" id="SM01250">
    <property type="entry name" value="KAT11"/>
    <property type="match status" value="1"/>
</dbReference>
<dbReference type="GO" id="GO:0000123">
    <property type="term" value="C:histone acetyltransferase complex"/>
    <property type="evidence" value="ECO:0007669"/>
    <property type="project" value="TreeGrafter"/>
</dbReference>
<keyword evidence="4" id="KW-0479">Metal-binding</keyword>
<dbReference type="GO" id="GO:0005634">
    <property type="term" value="C:nucleus"/>
    <property type="evidence" value="ECO:0007669"/>
    <property type="project" value="UniProtKB-SubCell"/>
</dbReference>
<keyword evidence="5 14" id="KW-0863">Zinc-finger</keyword>
<evidence type="ECO:0000256" key="9">
    <source>
        <dbReference type="ARBA" id="ARBA00023159"/>
    </source>
</evidence>
<dbReference type="PROSITE" id="PS50016">
    <property type="entry name" value="ZF_PHD_2"/>
    <property type="match status" value="1"/>
</dbReference>
<dbReference type="InterPro" id="IPR035898">
    <property type="entry name" value="TAZ_dom_sf"/>
</dbReference>
<accession>A0AAV0MXY1</accession>
<feature type="region of interest" description="Disordered" evidence="15">
    <location>
        <begin position="284"/>
        <end position="303"/>
    </location>
</feature>
<sequence length="1420" mass="159711">MFVKGFRASQTPSLPIPKISVQSSWGGNVLHFDMNRTVDWRNDGSISFFRDFVKSEITKILVAHYYWQPDGSDFVSLLENIIFLESQSKEDYMNLDTLAKRLQIVIHDAAKSPENNLNNVSKTYDTTIMDFPGVFGLVRGLNDNIRPITAQAGEVGRIAGGMVPSPEMNSTITSCSSANGFSETGVFGSESGIFEGDNICNFEHGTSEVNSQMQHVASGEMDLVNFTCVTRNPIAPALPSALGNGSQISVENLPLWGSEVSDGYPGLISLDPALLRSLQTGSPMFQEYHNQPHDSSGDSRRSTLREEFNSFPVRHELFSSMSGLVLGTDSKLPSEQPHSSDFSSNCSEVSDEVFRLADSSATFQMSMERKVLFAYANYKESAFFMGDCLPSFLQYLHGILCKNFSCMCASFIQILSHFDFCGSLNCNICGPVRDHSYSNRYQQNYETSGRPGSLLLENSLHPLKRLKMEHGSARVPSGARIPSAEALPGDPDEVPPMQKFPNSLLCTDPGLMEVNIELPENVVDVTQGSRKNADVSLGRNCHINQMDSGYLTAGDKSVRVASGNVSDVTQFMKNDLDISKLDSSLAKGCDIEEPTAQIMSVDGPDQSNFENRSDAADIQEVVKGQSLKIRGVSLVDFFTAQEIKKHISSLQQRVSKKTSNEEQQNSIAHIIQSSSDRATCTTNDNTCQLCLLDKLLLAPVTIYCSCCAGRIKHGITYYTLEEETIRHCFCNACHKSRGNTIRFYGRSVLKMKLVKRKNDEENEESWVQCDKCKKWQHQICALFNDKKDVEGNAEYVCPRCCLEDLACFGLFPLPKDNLYDANALPRTRLSDYLEKRLCQRLQQERTERANALGKNFEEVPGAEDLTVRVVLSVKKLLKVKKQFLEILGSNYPVEFPYVSKVILLFQKIEGVDVCLFALYVQEFGSRCSYPNQRSIYISYLDSVKYFRPETETASKEALRTFVYHEILVGYLEYCKKRGFATCYLWACPPQRGEDYILYCHPENQKTPKPDKLRRWYNSMIRKAEKENIVVSSTNLYEHFFIPSAQSDSKITAARLPYFDGDYWSTVAENIFKKIEEQGGDYSAKAAKKVMKNRTMKAMGHTNPSGTAIKDMLLMQKLGQAIFPAKDDFIIVHLQFVCTYCNREIVSGCRWFCAECKNFHLCGRCRDTKLSHLEDAHILNNKEKHLLSKVMVNDVPSDTEDEDVDIDSWLFEDRHTFLSFCQKNHYQFDTLRRAKHSSMMILHHARSPESPMFGATACKFCHVETRGHDVCSTCCRKKAGPKKLIDSAMPESLPATDPGSHTSHEQAGYLPLQRTSHKRKLQSNVVMGSVLDALPHASVCPVTRSNSCPYKNCSVLKRLFSHATKCSTRSSGGCLLCRAVWNILRLHSLECSEPNCRVPRCSDLKEYVALKKNQQQQQQHQ</sequence>
<dbReference type="SUPFAM" id="SSF57903">
    <property type="entry name" value="FYVE/PHD zinc finger"/>
    <property type="match status" value="1"/>
</dbReference>
<evidence type="ECO:0000256" key="11">
    <source>
        <dbReference type="ARBA" id="ARBA00023242"/>
    </source>
</evidence>
<feature type="region of interest" description="Disordered" evidence="15">
    <location>
        <begin position="471"/>
        <end position="494"/>
    </location>
</feature>
<dbReference type="SUPFAM" id="SSF57850">
    <property type="entry name" value="RING/U-box"/>
    <property type="match status" value="1"/>
</dbReference>
<dbReference type="InterPro" id="IPR000197">
    <property type="entry name" value="Znf_TAZ"/>
</dbReference>
<evidence type="ECO:0000313" key="20">
    <source>
        <dbReference type="EMBL" id="CAI0451156.1"/>
    </source>
</evidence>
<dbReference type="InterPro" id="IPR001965">
    <property type="entry name" value="Znf_PHD"/>
</dbReference>
<dbReference type="InterPro" id="IPR013083">
    <property type="entry name" value="Znf_RING/FYVE/PHD"/>
</dbReference>
<reference evidence="20" key="1">
    <citation type="submission" date="2022-08" db="EMBL/GenBank/DDBJ databases">
        <authorList>
            <person name="Gutierrez-Valencia J."/>
        </authorList>
    </citation>
    <scope>NUCLEOTIDE SEQUENCE</scope>
</reference>
<evidence type="ECO:0000256" key="10">
    <source>
        <dbReference type="ARBA" id="ARBA00023163"/>
    </source>
</evidence>
<keyword evidence="21" id="KW-1185">Reference proteome</keyword>
<comment type="subcellular location">
    <subcellularLocation>
        <location evidence="1">Nucleus</location>
    </subcellularLocation>
</comment>
<evidence type="ECO:0000256" key="15">
    <source>
        <dbReference type="SAM" id="MobiDB-lite"/>
    </source>
</evidence>
<dbReference type="InterPro" id="IPR000433">
    <property type="entry name" value="Znf_ZZ"/>
</dbReference>
<evidence type="ECO:0000256" key="8">
    <source>
        <dbReference type="ARBA" id="ARBA00023015"/>
    </source>
</evidence>
<dbReference type="InterPro" id="IPR013178">
    <property type="entry name" value="Histone_AcTrfase_Rtt109/CBP"/>
</dbReference>
<dbReference type="GO" id="GO:0005667">
    <property type="term" value="C:transcription regulator complex"/>
    <property type="evidence" value="ECO:0007669"/>
    <property type="project" value="TreeGrafter"/>
</dbReference>
<evidence type="ECO:0000259" key="18">
    <source>
        <dbReference type="PROSITE" id="PS50135"/>
    </source>
</evidence>
<evidence type="ECO:0000259" key="17">
    <source>
        <dbReference type="PROSITE" id="PS50134"/>
    </source>
</evidence>
<dbReference type="EMBL" id="CAMGYJ010000007">
    <property type="protein sequence ID" value="CAI0451156.1"/>
    <property type="molecule type" value="Genomic_DNA"/>
</dbReference>
<keyword evidence="12" id="KW-0012">Acyltransferase</keyword>
<dbReference type="Gene3D" id="3.30.40.10">
    <property type="entry name" value="Zinc/RING finger domain, C3HC4 (zinc finger)"/>
    <property type="match status" value="1"/>
</dbReference>
<dbReference type="SUPFAM" id="SSF57933">
    <property type="entry name" value="TAZ domain"/>
    <property type="match status" value="1"/>
</dbReference>
<dbReference type="InterPro" id="IPR031162">
    <property type="entry name" value="CBP_P300_HAT"/>
</dbReference>
<keyword evidence="9" id="KW-0010">Activator</keyword>
<name>A0AAV0MXY1_9ROSI</name>
<dbReference type="GO" id="GO:0003713">
    <property type="term" value="F:transcription coactivator activity"/>
    <property type="evidence" value="ECO:0007669"/>
    <property type="project" value="TreeGrafter"/>
</dbReference>
<dbReference type="PANTHER" id="PTHR13808:SF53">
    <property type="entry name" value="HISTONE ACETYLTRANSFERASE HAC2"/>
    <property type="match status" value="1"/>
</dbReference>
<dbReference type="SMART" id="SM00249">
    <property type="entry name" value="PHD"/>
    <property type="match status" value="1"/>
</dbReference>
<feature type="domain" description="TAZ-type" evidence="17">
    <location>
        <begin position="1314"/>
        <end position="1403"/>
    </location>
</feature>
<dbReference type="InterPro" id="IPR011011">
    <property type="entry name" value="Znf_FYVE_PHD"/>
</dbReference>
<evidence type="ECO:0000256" key="5">
    <source>
        <dbReference type="ARBA" id="ARBA00022771"/>
    </source>
</evidence>
<evidence type="ECO:0000256" key="3">
    <source>
        <dbReference type="ARBA" id="ARBA00022679"/>
    </source>
</evidence>
<keyword evidence="10" id="KW-0804">Transcription</keyword>
<dbReference type="SMART" id="SM00551">
    <property type="entry name" value="ZnF_TAZ"/>
    <property type="match status" value="1"/>
</dbReference>
<proteinExistence type="predicted"/>
<evidence type="ECO:0000256" key="14">
    <source>
        <dbReference type="PROSITE-ProRule" id="PRU00228"/>
    </source>
</evidence>
<dbReference type="Proteomes" id="UP001154282">
    <property type="component" value="Unassembled WGS sequence"/>
</dbReference>
<comment type="caution">
    <text evidence="20">The sequence shown here is derived from an EMBL/GenBank/DDBJ whole genome shotgun (WGS) entry which is preliminary data.</text>
</comment>